<evidence type="ECO:0000256" key="2">
    <source>
        <dbReference type="ARBA" id="ARBA00022448"/>
    </source>
</evidence>
<dbReference type="GO" id="GO:0015344">
    <property type="term" value="F:siderophore uptake transmembrane transporter activity"/>
    <property type="evidence" value="ECO:0007669"/>
    <property type="project" value="TreeGrafter"/>
</dbReference>
<evidence type="ECO:0000256" key="3">
    <source>
        <dbReference type="ARBA" id="ARBA00022452"/>
    </source>
</evidence>
<comment type="similarity">
    <text evidence="12 13">Belongs to the TonB-dependent receptor family.</text>
</comment>
<dbReference type="Pfam" id="PF13715">
    <property type="entry name" value="CarbopepD_reg_2"/>
    <property type="match status" value="1"/>
</dbReference>
<keyword evidence="2 12" id="KW-0813">Transport</keyword>
<dbReference type="InterPro" id="IPR012910">
    <property type="entry name" value="Plug_dom"/>
</dbReference>
<keyword evidence="11 12" id="KW-0998">Cell outer membrane</keyword>
<dbReference type="Gene3D" id="2.170.130.10">
    <property type="entry name" value="TonB-dependent receptor, plug domain"/>
    <property type="match status" value="1"/>
</dbReference>
<keyword evidence="4" id="KW-0410">Iron transport</keyword>
<dbReference type="PROSITE" id="PS52016">
    <property type="entry name" value="TONB_DEPENDENT_REC_3"/>
    <property type="match status" value="1"/>
</dbReference>
<evidence type="ECO:0000256" key="10">
    <source>
        <dbReference type="ARBA" id="ARBA00023136"/>
    </source>
</evidence>
<keyword evidence="5 12" id="KW-0812">Transmembrane</keyword>
<dbReference type="Proteomes" id="UP000199462">
    <property type="component" value="Unassembled WGS sequence"/>
</dbReference>
<dbReference type="PANTHER" id="PTHR32552:SF89">
    <property type="entry name" value="CATECHOLATE SIDEROPHORE RECEPTOR FIU"/>
    <property type="match status" value="1"/>
</dbReference>
<keyword evidence="18" id="KW-1185">Reference proteome</keyword>
<keyword evidence="3 12" id="KW-1134">Transmembrane beta strand</keyword>
<evidence type="ECO:0000256" key="14">
    <source>
        <dbReference type="SAM" id="SignalP"/>
    </source>
</evidence>
<sequence>MKNHARLLLTCLGFLLIGFTQAQTGEISGQVQDEAGAVLPGASVLIEGTKNGTMTDFDGKFTLSGLDSGEYQLIVSYVGFSRQKITVSVPQSQSLSVMLSEDATQLDDVIVTGVFDSRSRMDASVAITTIGAKQLARVAPTSSADLLKNIPGVFVNQARGEIWNSVYSRGLSANSIDNINGYRYVSLQEDGLPVTNVELFPDLFLRADAMTARVEAVRGGTASILGANAPGGIFNYVSKTGGNEFAGEVRAKYGLEGNGKNPYYRADFNIGGPMSNGWTYNVGGFFRQSDGARDRGYPVNKGGQIRANLVKKYKTGFFQLNLKYLNDKNDRMAFIPSTNWQDPQIADGFSKYDSYALYDFSMEVPFNEAGTRTINSTDLLHNIDRSIGFNWKQDLGNGFSLKNDFKYSRKDDERNATAVVTPISTTSFLFYAIPGLFAGPNPARTGTYRFADPRTGQEFGTVNLAPNVGPNAVPGPPAILTPGPNNNFPGSNIQPNSLLFMPLFYQDIDRNEIANQLVFTKKTEKSSFNLGSFYSRSKLDITNWSKGMGLSGGLIQNQPVPAQITLDADNGQTYDVTSPEGFMNVGWTGSDDGETTQGIFALFFGHNWKITEKLTLDYGMRYEDVTSKGFNSIGVPNPRQNDPSFGGLDGNPLTLWDNGGGTAGAPVNYDYKLNSFSYTAGLNYKFSDQQAIYARFARGNKAPSTFFYLDLNDDALVENTPALLEEITQFEIGYKVNTEKLQLVATPFYSNLNNVPNIQTFSNEDGTRYSPPFQFAEYTTLGFELETTINLTDKWMVRSNAVIQYAKADKYTTWNEGRDGPADDTIIEYSGNEADNSANVIFNINPIYNGEKFYSSLNYSYMGARQANVPNSFLLPAFGSVDLAFGYDFSKKFGLQLNINNVLDKYGILGWQGPGGFPAALNRDGFPPDFIANNPNAIFSTQGSMPRAYFLTATYRF</sequence>
<evidence type="ECO:0000256" key="1">
    <source>
        <dbReference type="ARBA" id="ARBA00004571"/>
    </source>
</evidence>
<feature type="domain" description="TonB-dependent receptor-like beta-barrel" evidence="15">
    <location>
        <begin position="444"/>
        <end position="902"/>
    </location>
</feature>
<evidence type="ECO:0000256" key="9">
    <source>
        <dbReference type="ARBA" id="ARBA00023077"/>
    </source>
</evidence>
<dbReference type="Pfam" id="PF07715">
    <property type="entry name" value="Plug"/>
    <property type="match status" value="1"/>
</dbReference>
<keyword evidence="7" id="KW-0408">Iron</keyword>
<keyword evidence="9 13" id="KW-0798">TonB box</keyword>
<dbReference type="RefSeq" id="WP_091900536.1">
    <property type="nucleotide sequence ID" value="NZ_FOYX01000001.1"/>
</dbReference>
<evidence type="ECO:0000256" key="11">
    <source>
        <dbReference type="ARBA" id="ARBA00023237"/>
    </source>
</evidence>
<dbReference type="Gene3D" id="2.60.40.1120">
    <property type="entry name" value="Carboxypeptidase-like, regulatory domain"/>
    <property type="match status" value="1"/>
</dbReference>
<keyword evidence="17" id="KW-0675">Receptor</keyword>
<dbReference type="InterPro" id="IPR008969">
    <property type="entry name" value="CarboxyPept-like_regulatory"/>
</dbReference>
<dbReference type="Gene3D" id="2.40.170.20">
    <property type="entry name" value="TonB-dependent receptor, beta-barrel domain"/>
    <property type="match status" value="1"/>
</dbReference>
<comment type="subcellular location">
    <subcellularLocation>
        <location evidence="1 12">Cell outer membrane</location>
        <topology evidence="1 12">Multi-pass membrane protein</topology>
    </subcellularLocation>
</comment>
<dbReference type="STRING" id="440514.SAMN04488010_0059"/>
<evidence type="ECO:0000256" key="6">
    <source>
        <dbReference type="ARBA" id="ARBA00022729"/>
    </source>
</evidence>
<evidence type="ECO:0000256" key="8">
    <source>
        <dbReference type="ARBA" id="ARBA00023065"/>
    </source>
</evidence>
<feature type="signal peptide" evidence="14">
    <location>
        <begin position="1"/>
        <end position="22"/>
    </location>
</feature>
<evidence type="ECO:0000256" key="7">
    <source>
        <dbReference type="ARBA" id="ARBA00023004"/>
    </source>
</evidence>
<evidence type="ECO:0000256" key="5">
    <source>
        <dbReference type="ARBA" id="ARBA00022692"/>
    </source>
</evidence>
<dbReference type="EMBL" id="FOYX01000001">
    <property type="protein sequence ID" value="SFR50661.1"/>
    <property type="molecule type" value="Genomic_DNA"/>
</dbReference>
<evidence type="ECO:0000256" key="12">
    <source>
        <dbReference type="PROSITE-ProRule" id="PRU01360"/>
    </source>
</evidence>
<proteinExistence type="inferred from homology"/>
<dbReference type="InterPro" id="IPR039426">
    <property type="entry name" value="TonB-dep_rcpt-like"/>
</dbReference>
<accession>A0A1I6H8J1</accession>
<evidence type="ECO:0000259" key="15">
    <source>
        <dbReference type="Pfam" id="PF00593"/>
    </source>
</evidence>
<organism evidence="17 18">
    <name type="scientific">Maribacter stanieri</name>
    <dbReference type="NCBI Taxonomy" id="440514"/>
    <lineage>
        <taxon>Bacteria</taxon>
        <taxon>Pseudomonadati</taxon>
        <taxon>Bacteroidota</taxon>
        <taxon>Flavobacteriia</taxon>
        <taxon>Flavobacteriales</taxon>
        <taxon>Flavobacteriaceae</taxon>
        <taxon>Maribacter</taxon>
    </lineage>
</organism>
<keyword evidence="6 14" id="KW-0732">Signal</keyword>
<evidence type="ECO:0000313" key="18">
    <source>
        <dbReference type="Proteomes" id="UP000199462"/>
    </source>
</evidence>
<feature type="domain" description="TonB-dependent receptor plug" evidence="16">
    <location>
        <begin position="120"/>
        <end position="233"/>
    </location>
</feature>
<feature type="chain" id="PRO_5011442275" evidence="14">
    <location>
        <begin position="23"/>
        <end position="957"/>
    </location>
</feature>
<name>A0A1I6H8J1_9FLAO</name>
<dbReference type="PANTHER" id="PTHR32552">
    <property type="entry name" value="FERRICHROME IRON RECEPTOR-RELATED"/>
    <property type="match status" value="1"/>
</dbReference>
<evidence type="ECO:0000259" key="16">
    <source>
        <dbReference type="Pfam" id="PF07715"/>
    </source>
</evidence>
<dbReference type="GO" id="GO:0009279">
    <property type="term" value="C:cell outer membrane"/>
    <property type="evidence" value="ECO:0007669"/>
    <property type="project" value="UniProtKB-SubCell"/>
</dbReference>
<gene>
    <name evidence="17" type="ORF">SAMN04488010_0059</name>
</gene>
<protein>
    <submittedName>
        <fullName evidence="17">TonB-dependent Receptor Plug Domain</fullName>
    </submittedName>
</protein>
<dbReference type="SUPFAM" id="SSF56935">
    <property type="entry name" value="Porins"/>
    <property type="match status" value="1"/>
</dbReference>
<dbReference type="InterPro" id="IPR000531">
    <property type="entry name" value="Beta-barrel_TonB"/>
</dbReference>
<dbReference type="InterPro" id="IPR037066">
    <property type="entry name" value="Plug_dom_sf"/>
</dbReference>
<dbReference type="Pfam" id="PF00593">
    <property type="entry name" value="TonB_dep_Rec_b-barrel"/>
    <property type="match status" value="1"/>
</dbReference>
<dbReference type="SUPFAM" id="SSF49464">
    <property type="entry name" value="Carboxypeptidase regulatory domain-like"/>
    <property type="match status" value="1"/>
</dbReference>
<evidence type="ECO:0000256" key="4">
    <source>
        <dbReference type="ARBA" id="ARBA00022496"/>
    </source>
</evidence>
<reference evidence="18" key="1">
    <citation type="submission" date="2016-10" db="EMBL/GenBank/DDBJ databases">
        <authorList>
            <person name="Varghese N."/>
            <person name="Submissions S."/>
        </authorList>
    </citation>
    <scope>NUCLEOTIDE SEQUENCE [LARGE SCALE GENOMIC DNA]</scope>
    <source>
        <strain evidence="18">DSM 19891</strain>
    </source>
</reference>
<keyword evidence="8" id="KW-0406">Ion transport</keyword>
<keyword evidence="10 12" id="KW-0472">Membrane</keyword>
<dbReference type="AlphaFoldDB" id="A0A1I6H8J1"/>
<evidence type="ECO:0000256" key="13">
    <source>
        <dbReference type="RuleBase" id="RU003357"/>
    </source>
</evidence>
<dbReference type="InterPro" id="IPR036942">
    <property type="entry name" value="Beta-barrel_TonB_sf"/>
</dbReference>
<evidence type="ECO:0000313" key="17">
    <source>
        <dbReference type="EMBL" id="SFR50661.1"/>
    </source>
</evidence>